<reference evidence="1 2" key="1">
    <citation type="submission" date="2018-04" db="EMBL/GenBank/DDBJ databases">
        <title>Genomic Encyclopedia of Type Strains, Phase IV (KMG-IV): sequencing the most valuable type-strain genomes for metagenomic binning, comparative biology and taxonomic classification.</title>
        <authorList>
            <person name="Goeker M."/>
        </authorList>
    </citation>
    <scope>NUCLEOTIDE SEQUENCE [LARGE SCALE GENOMIC DNA]</scope>
    <source>
        <strain evidence="1 2">DSM 100231</strain>
    </source>
</reference>
<dbReference type="Proteomes" id="UP000245466">
    <property type="component" value="Unassembled WGS sequence"/>
</dbReference>
<organism evidence="1 2">
    <name type="scientific">Pontibacter virosus</name>
    <dbReference type="NCBI Taxonomy" id="1765052"/>
    <lineage>
        <taxon>Bacteria</taxon>
        <taxon>Pseudomonadati</taxon>
        <taxon>Bacteroidota</taxon>
        <taxon>Cytophagia</taxon>
        <taxon>Cytophagales</taxon>
        <taxon>Hymenobacteraceae</taxon>
        <taxon>Pontibacter</taxon>
    </lineage>
</organism>
<evidence type="ECO:0000313" key="2">
    <source>
        <dbReference type="Proteomes" id="UP000245466"/>
    </source>
</evidence>
<comment type="caution">
    <text evidence="1">The sequence shown here is derived from an EMBL/GenBank/DDBJ whole genome shotgun (WGS) entry which is preliminary data.</text>
</comment>
<dbReference type="EMBL" id="QEKI01000002">
    <property type="protein sequence ID" value="PVY43133.1"/>
    <property type="molecule type" value="Genomic_DNA"/>
</dbReference>
<evidence type="ECO:0000313" key="1">
    <source>
        <dbReference type="EMBL" id="PVY43133.1"/>
    </source>
</evidence>
<keyword evidence="2" id="KW-1185">Reference proteome</keyword>
<gene>
    <name evidence="1" type="ORF">C8E01_102310</name>
</gene>
<dbReference type="AlphaFoldDB" id="A0A2U1B396"/>
<name>A0A2U1B396_9BACT</name>
<sequence>MLDGLELEGYIMYRASIGKSEVAEAGLGAAK</sequence>
<accession>A0A2U1B396</accession>
<proteinExistence type="predicted"/>
<protein>
    <submittedName>
        <fullName evidence="1">Uncharacterized protein</fullName>
    </submittedName>
</protein>